<dbReference type="SUPFAM" id="SSF46689">
    <property type="entry name" value="Homeodomain-like"/>
    <property type="match status" value="2"/>
</dbReference>
<dbReference type="PROSITE" id="PS50977">
    <property type="entry name" value="HTH_TETR_2"/>
    <property type="match status" value="2"/>
</dbReference>
<dbReference type="PROSITE" id="PS01081">
    <property type="entry name" value="HTH_TETR_1"/>
    <property type="match status" value="1"/>
</dbReference>
<sequence>MSSPKVAVRRRPKDRKEQILEAARTLIVERGYRNVSMAQIAEEVGITAGALYRHFSNKAVLLGAVIGSSFDDVTPAVVADESLADVVAESCTYIVGRRDVGALWWREARNLPEEMRDELRDRLRAINRRHADLIRCQRPDLEESSAEVLAWGVQSILASPGFHSSKLPLPEFAALLTQACLAVCAAEVSPPRPMPERRPSRLMPVSKREALLGHAVELFGENGYEATGLDEIGASAGVTGPNLYSYFESKADILQAAIERGTSALWLLLHSVLRENDDPRRALVALVGGYVRLTVDKTILTSLLLAEQASLTDVVRARQREYVAEWTALLRASRPRLDETSARILVHTALGLIHVMPRIEHLQANASFSVDLTAMATAVLLSD</sequence>
<dbReference type="PANTHER" id="PTHR30055:SF234">
    <property type="entry name" value="HTH-TYPE TRANSCRIPTIONAL REGULATOR BETI"/>
    <property type="match status" value="1"/>
</dbReference>
<proteinExistence type="predicted"/>
<dbReference type="GO" id="GO:0003700">
    <property type="term" value="F:DNA-binding transcription factor activity"/>
    <property type="evidence" value="ECO:0007669"/>
    <property type="project" value="TreeGrafter"/>
</dbReference>
<dbReference type="AlphaFoldDB" id="A0A1H5BN40"/>
<dbReference type="OrthoDB" id="4456617at2"/>
<evidence type="ECO:0000256" key="2">
    <source>
        <dbReference type="ARBA" id="ARBA00023125"/>
    </source>
</evidence>
<feature type="domain" description="HTH tetR-type" evidence="5">
    <location>
        <begin position="205"/>
        <end position="265"/>
    </location>
</feature>
<feature type="domain" description="HTH tetR-type" evidence="5">
    <location>
        <begin position="13"/>
        <end position="73"/>
    </location>
</feature>
<dbReference type="Pfam" id="PF00440">
    <property type="entry name" value="TetR_N"/>
    <property type="match status" value="2"/>
</dbReference>
<dbReference type="EMBL" id="FNTL01000004">
    <property type="protein sequence ID" value="SED55698.1"/>
    <property type="molecule type" value="Genomic_DNA"/>
</dbReference>
<dbReference type="InterPro" id="IPR001647">
    <property type="entry name" value="HTH_TetR"/>
</dbReference>
<keyword evidence="3" id="KW-0804">Transcription</keyword>
<accession>A0A1H5BN40</accession>
<dbReference type="Gene3D" id="1.10.10.60">
    <property type="entry name" value="Homeodomain-like"/>
    <property type="match status" value="1"/>
</dbReference>
<keyword evidence="2 4" id="KW-0238">DNA-binding</keyword>
<gene>
    <name evidence="6" type="ORF">SAMN04490220_4826</name>
</gene>
<evidence type="ECO:0000259" key="5">
    <source>
        <dbReference type="PROSITE" id="PS50977"/>
    </source>
</evidence>
<reference evidence="7" key="1">
    <citation type="submission" date="2016-10" db="EMBL/GenBank/DDBJ databases">
        <authorList>
            <person name="Varghese N."/>
        </authorList>
    </citation>
    <scope>NUCLEOTIDE SEQUENCE [LARGE SCALE GENOMIC DNA]</scope>
    <source>
        <strain evidence="7">DSM 44719</strain>
    </source>
</reference>
<feature type="DNA-binding region" description="H-T-H motif" evidence="4">
    <location>
        <begin position="228"/>
        <end position="247"/>
    </location>
</feature>
<dbReference type="Gene3D" id="1.10.357.10">
    <property type="entry name" value="Tetracycline Repressor, domain 2"/>
    <property type="match status" value="2"/>
</dbReference>
<dbReference type="PRINTS" id="PR00455">
    <property type="entry name" value="HTHTETR"/>
</dbReference>
<evidence type="ECO:0000256" key="3">
    <source>
        <dbReference type="ARBA" id="ARBA00023163"/>
    </source>
</evidence>
<name>A0A1H5BN40_RHOJO</name>
<protein>
    <submittedName>
        <fullName evidence="6">DNA-binding transcriptional regulator, AcrR family</fullName>
    </submittedName>
</protein>
<organism evidence="6 7">
    <name type="scientific">Rhodococcus jostii</name>
    <dbReference type="NCBI Taxonomy" id="132919"/>
    <lineage>
        <taxon>Bacteria</taxon>
        <taxon>Bacillati</taxon>
        <taxon>Actinomycetota</taxon>
        <taxon>Actinomycetes</taxon>
        <taxon>Mycobacteriales</taxon>
        <taxon>Nocardiaceae</taxon>
        <taxon>Rhodococcus</taxon>
    </lineage>
</organism>
<evidence type="ECO:0000256" key="1">
    <source>
        <dbReference type="ARBA" id="ARBA00023015"/>
    </source>
</evidence>
<evidence type="ECO:0000256" key="4">
    <source>
        <dbReference type="PROSITE-ProRule" id="PRU00335"/>
    </source>
</evidence>
<dbReference type="InterPro" id="IPR023772">
    <property type="entry name" value="DNA-bd_HTH_TetR-type_CS"/>
</dbReference>
<dbReference type="InterPro" id="IPR009057">
    <property type="entry name" value="Homeodomain-like_sf"/>
</dbReference>
<dbReference type="InterPro" id="IPR050109">
    <property type="entry name" value="HTH-type_TetR-like_transc_reg"/>
</dbReference>
<keyword evidence="1" id="KW-0805">Transcription regulation</keyword>
<evidence type="ECO:0000313" key="6">
    <source>
        <dbReference type="EMBL" id="SED55698.1"/>
    </source>
</evidence>
<evidence type="ECO:0000313" key="7">
    <source>
        <dbReference type="Proteomes" id="UP000183407"/>
    </source>
</evidence>
<feature type="DNA-binding region" description="H-T-H motif" evidence="4">
    <location>
        <begin position="36"/>
        <end position="55"/>
    </location>
</feature>
<dbReference type="RefSeq" id="WP_073359103.1">
    <property type="nucleotide sequence ID" value="NZ_FNTL01000004.1"/>
</dbReference>
<dbReference type="PANTHER" id="PTHR30055">
    <property type="entry name" value="HTH-TYPE TRANSCRIPTIONAL REGULATOR RUTR"/>
    <property type="match status" value="1"/>
</dbReference>
<dbReference type="Proteomes" id="UP000183407">
    <property type="component" value="Unassembled WGS sequence"/>
</dbReference>
<dbReference type="GO" id="GO:0000976">
    <property type="term" value="F:transcription cis-regulatory region binding"/>
    <property type="evidence" value="ECO:0007669"/>
    <property type="project" value="TreeGrafter"/>
</dbReference>